<comment type="caution">
    <text evidence="2">The sequence shown here is derived from an EMBL/GenBank/DDBJ whole genome shotgun (WGS) entry which is preliminary data.</text>
</comment>
<evidence type="ECO:0000313" key="2">
    <source>
        <dbReference type="EMBL" id="PWG82550.1"/>
    </source>
</evidence>
<dbReference type="RefSeq" id="WP_109413969.1">
    <property type="nucleotide sequence ID" value="NZ_QEAS01000001.1"/>
</dbReference>
<reference evidence="2 3" key="1">
    <citation type="submission" date="2018-04" db="EMBL/GenBank/DDBJ databases">
        <title>Pedobacter chongqingensis sp. nov., isolated from a rottenly hemp rope.</title>
        <authorList>
            <person name="Cai Y."/>
        </authorList>
    </citation>
    <scope>NUCLEOTIDE SEQUENCE [LARGE SCALE GENOMIC DNA]</scope>
    <source>
        <strain evidence="2 3">FJ4-8</strain>
    </source>
</reference>
<dbReference type="Proteomes" id="UP000245647">
    <property type="component" value="Unassembled WGS sequence"/>
</dbReference>
<name>A0A2U2PMD3_9SPHI</name>
<dbReference type="Gene3D" id="2.60.40.1120">
    <property type="entry name" value="Carboxypeptidase-like, regulatory domain"/>
    <property type="match status" value="1"/>
</dbReference>
<organism evidence="2 3">
    <name type="scientific">Pararcticibacter amylolyticus</name>
    <dbReference type="NCBI Taxonomy" id="2173175"/>
    <lineage>
        <taxon>Bacteria</taxon>
        <taxon>Pseudomonadati</taxon>
        <taxon>Bacteroidota</taxon>
        <taxon>Sphingobacteriia</taxon>
        <taxon>Sphingobacteriales</taxon>
        <taxon>Sphingobacteriaceae</taxon>
        <taxon>Pararcticibacter</taxon>
    </lineage>
</organism>
<sequence length="409" mass="43830">METNNIKYSLIQQYLEGKLDPKAMHELEKQALEDPFLAEAIEGYSSAGESAYHNLSILQRQLEERIVRKDENKSIFYFTWQRLSVAAAAGLMFVSAGILFWMKGSHRDTQLAVQKHVEVKLTPADSLGMQSDAAETGRNAVLADSLSSDAPIARADAGKEIFTIQSQKVASAQNKQQITVLSARVVDTLRRALNGQGTADNVPVQTSGISSSALSEPGDTSAVIHGSAAYKTRTISGKVSKEGGEPLPGVYVKREGGGGAATTNAEGMFALADSTSGNVSFSAPGYESQVRRVEAGEPVVVIMRLSNGTSAPAATLSRQVRPEPVSGWSKYNIYLRENIKLAKDKQVTGTVVVRFKVNSGGILSGFSIEKGLNEACNKEAVRLIEEGPAWRSGSGKDTEEVQVTVSFGK</sequence>
<accession>A0A2U2PMD3</accession>
<dbReference type="SUPFAM" id="SSF49464">
    <property type="entry name" value="Carboxypeptidase regulatory domain-like"/>
    <property type="match status" value="1"/>
</dbReference>
<keyword evidence="1" id="KW-0472">Membrane</keyword>
<proteinExistence type="predicted"/>
<dbReference type="Pfam" id="PF13715">
    <property type="entry name" value="CarbopepD_reg_2"/>
    <property type="match status" value="1"/>
</dbReference>
<dbReference type="Gene3D" id="3.30.1150.10">
    <property type="match status" value="1"/>
</dbReference>
<keyword evidence="1" id="KW-1133">Transmembrane helix</keyword>
<keyword evidence="1" id="KW-0812">Transmembrane</keyword>
<evidence type="ECO:0000313" key="3">
    <source>
        <dbReference type="Proteomes" id="UP000245647"/>
    </source>
</evidence>
<dbReference type="OrthoDB" id="1112758at2"/>
<dbReference type="InterPro" id="IPR008969">
    <property type="entry name" value="CarboxyPept-like_regulatory"/>
</dbReference>
<keyword evidence="3" id="KW-1185">Reference proteome</keyword>
<protein>
    <recommendedName>
        <fullName evidence="4">TonB C-terminal domain-containing protein</fullName>
    </recommendedName>
</protein>
<feature type="transmembrane region" description="Helical" evidence="1">
    <location>
        <begin position="83"/>
        <end position="102"/>
    </location>
</feature>
<dbReference type="EMBL" id="QEAS01000001">
    <property type="protein sequence ID" value="PWG82550.1"/>
    <property type="molecule type" value="Genomic_DNA"/>
</dbReference>
<gene>
    <name evidence="2" type="ORF">DDR33_01405</name>
</gene>
<dbReference type="AlphaFoldDB" id="A0A2U2PMD3"/>
<evidence type="ECO:0008006" key="4">
    <source>
        <dbReference type="Google" id="ProtNLM"/>
    </source>
</evidence>
<evidence type="ECO:0000256" key="1">
    <source>
        <dbReference type="SAM" id="Phobius"/>
    </source>
</evidence>